<evidence type="ECO:0000256" key="6">
    <source>
        <dbReference type="ARBA" id="ARBA00023136"/>
    </source>
</evidence>
<dbReference type="AlphaFoldDB" id="A0A1R4I5M5"/>
<evidence type="ECO:0000256" key="3">
    <source>
        <dbReference type="ARBA" id="ARBA00022519"/>
    </source>
</evidence>
<dbReference type="Gene3D" id="3.10.50.40">
    <property type="match status" value="1"/>
</dbReference>
<evidence type="ECO:0000313" key="14">
    <source>
        <dbReference type="Proteomes" id="UP000196331"/>
    </source>
</evidence>
<sequence length="637" mass="71039">MLFFGLVFKGLSENDFGQREGLFIWLCLSEASMLQSIRNGSRSWGAKIIIGLMVAAMALFGVESLFSVFGSDPNEVASVNGQPIMRQQVELEVQRALRSGQVPPEQERALRNDMLDQLITQQLLTQYADDGGFYVSDAQLDQIIVGLPEFHDQNGHFSADIFRNRLAGAGYSPISFRQDLRVDIKRQHLQQGLAFSDFSLPSEQARLAELQNQQRSFRYVLMNNDDVDVDINVTDEQMQAYYDAHQERFERPEQVRVEYVLIDRQAMAAETEIDEETLRQAWREQNQNADRRISHIMVTFGDERSREEARSIADTAYDDLEDGESFADTVLRYSDDTTSAEEGGDLGTISRGIFGNAFDEAAFSLAEGETSQVVEVDGAFHILRVTDVDAPSFEEQRDVLRQNVALGDVNDAFNAKVQQLIDQSFAADDLQSVADQIDVTLTQTDWLARGEGEGVLSEPGVLDEAFSEEVLNDGYNSEVIELDDDRRLVLRVAEHREATLIGLDDVRDEVEQSVAAQQRQQALLEQAQAMTASLNAGETLDVNWLEATNVSRQQNGSLPQGLVSEVFRMPNPDEGESQYQAVTLSQDVAVIALDDVSAGDDSDQIAGFVAQMAEQLRAQAVIQGLIDTLYQDADIKR</sequence>
<keyword evidence="11 13" id="KW-0413">Isomerase</keyword>
<dbReference type="Pfam" id="PF13624">
    <property type="entry name" value="SurA_N_3"/>
    <property type="match status" value="1"/>
</dbReference>
<comment type="subcellular location">
    <subcellularLocation>
        <location evidence="1">Cell inner membrane</location>
        <topology evidence="1">Single-pass type II membrane protein</topology>
        <orientation evidence="1">Periplasmic side</orientation>
    </subcellularLocation>
</comment>
<dbReference type="InterPro" id="IPR000297">
    <property type="entry name" value="PPIase_PpiC"/>
</dbReference>
<evidence type="ECO:0000256" key="8">
    <source>
        <dbReference type="ARBA" id="ARBA00038408"/>
    </source>
</evidence>
<dbReference type="InterPro" id="IPR046357">
    <property type="entry name" value="PPIase_dom_sf"/>
</dbReference>
<dbReference type="GO" id="GO:0003755">
    <property type="term" value="F:peptidyl-prolyl cis-trans isomerase activity"/>
    <property type="evidence" value="ECO:0007669"/>
    <property type="project" value="UniProtKB-KW"/>
</dbReference>
<dbReference type="EMBL" id="FUKM01000058">
    <property type="protein sequence ID" value="SJN14924.1"/>
    <property type="molecule type" value="Genomic_DNA"/>
</dbReference>
<keyword evidence="4" id="KW-0812">Transmembrane</keyword>
<dbReference type="InterPro" id="IPR027304">
    <property type="entry name" value="Trigger_fact/SurA_dom_sf"/>
</dbReference>
<keyword evidence="11" id="KW-0697">Rotamase</keyword>
<dbReference type="SUPFAM" id="SSF109998">
    <property type="entry name" value="Triger factor/SurA peptide-binding domain-like"/>
    <property type="match status" value="1"/>
</dbReference>
<comment type="caution">
    <text evidence="13">The sequence shown here is derived from an EMBL/GenBank/DDBJ whole genome shotgun (WGS) entry which is preliminary data.</text>
</comment>
<evidence type="ECO:0000256" key="2">
    <source>
        <dbReference type="ARBA" id="ARBA00022475"/>
    </source>
</evidence>
<dbReference type="Pfam" id="PF00639">
    <property type="entry name" value="Rotamase"/>
    <property type="match status" value="1"/>
</dbReference>
<proteinExistence type="inferred from homology"/>
<evidence type="ECO:0000256" key="5">
    <source>
        <dbReference type="ARBA" id="ARBA00022989"/>
    </source>
</evidence>
<dbReference type="InterPro" id="IPR052029">
    <property type="entry name" value="PpiD_chaperone"/>
</dbReference>
<keyword evidence="7" id="KW-0143">Chaperone</keyword>
<organism evidence="13 14">
    <name type="scientific">Halomonas citrativorans</name>
    <dbReference type="NCBI Taxonomy" id="2742612"/>
    <lineage>
        <taxon>Bacteria</taxon>
        <taxon>Pseudomonadati</taxon>
        <taxon>Pseudomonadota</taxon>
        <taxon>Gammaproteobacteria</taxon>
        <taxon>Oceanospirillales</taxon>
        <taxon>Halomonadaceae</taxon>
        <taxon>Halomonas</taxon>
    </lineage>
</organism>
<dbReference type="PANTHER" id="PTHR47529">
    <property type="entry name" value="PEPTIDYL-PROLYL CIS-TRANS ISOMERASE D"/>
    <property type="match status" value="1"/>
</dbReference>
<evidence type="ECO:0000256" key="10">
    <source>
        <dbReference type="ARBA" id="ARBA00042775"/>
    </source>
</evidence>
<feature type="domain" description="PpiC" evidence="12">
    <location>
        <begin position="288"/>
        <end position="387"/>
    </location>
</feature>
<dbReference type="SUPFAM" id="SSF54534">
    <property type="entry name" value="FKBP-like"/>
    <property type="match status" value="1"/>
</dbReference>
<keyword evidence="5" id="KW-1133">Transmembrane helix</keyword>
<evidence type="ECO:0000259" key="12">
    <source>
        <dbReference type="PROSITE" id="PS50198"/>
    </source>
</evidence>
<evidence type="ECO:0000256" key="7">
    <source>
        <dbReference type="ARBA" id="ARBA00023186"/>
    </source>
</evidence>
<comment type="similarity">
    <text evidence="8">Belongs to the PpiD chaperone family.</text>
</comment>
<keyword evidence="3" id="KW-0997">Cell inner membrane</keyword>
<keyword evidence="6" id="KW-0472">Membrane</keyword>
<gene>
    <name evidence="13" type="ORF">CZ787_17580</name>
</gene>
<keyword evidence="2" id="KW-1003">Cell membrane</keyword>
<name>A0A1R4I5M5_9GAMM</name>
<reference evidence="13 14" key="1">
    <citation type="submission" date="2017-02" db="EMBL/GenBank/DDBJ databases">
        <authorList>
            <person name="Dridi B."/>
        </authorList>
    </citation>
    <scope>NUCLEOTIDE SEQUENCE [LARGE SCALE GENOMIC DNA]</scope>
    <source>
        <strain evidence="13 14">JB380</strain>
    </source>
</reference>
<evidence type="ECO:0000256" key="4">
    <source>
        <dbReference type="ARBA" id="ARBA00022692"/>
    </source>
</evidence>
<evidence type="ECO:0000256" key="9">
    <source>
        <dbReference type="ARBA" id="ARBA00040743"/>
    </source>
</evidence>
<dbReference type="Gene3D" id="1.10.4030.10">
    <property type="entry name" value="Porin chaperone SurA, peptide-binding domain"/>
    <property type="match status" value="1"/>
</dbReference>
<evidence type="ECO:0000313" key="13">
    <source>
        <dbReference type="EMBL" id="SJN14924.1"/>
    </source>
</evidence>
<protein>
    <recommendedName>
        <fullName evidence="9">Periplasmic chaperone PpiD</fullName>
    </recommendedName>
    <alternativeName>
        <fullName evidence="10">Periplasmic folding chaperone</fullName>
    </alternativeName>
</protein>
<dbReference type="Proteomes" id="UP000196331">
    <property type="component" value="Unassembled WGS sequence"/>
</dbReference>
<accession>A0A1R4I5M5</accession>
<dbReference type="PROSITE" id="PS50198">
    <property type="entry name" value="PPIC_PPIASE_2"/>
    <property type="match status" value="1"/>
</dbReference>
<dbReference type="GO" id="GO:0005886">
    <property type="term" value="C:plasma membrane"/>
    <property type="evidence" value="ECO:0007669"/>
    <property type="project" value="UniProtKB-SubCell"/>
</dbReference>
<evidence type="ECO:0000256" key="1">
    <source>
        <dbReference type="ARBA" id="ARBA00004382"/>
    </source>
</evidence>
<evidence type="ECO:0000256" key="11">
    <source>
        <dbReference type="PROSITE-ProRule" id="PRU00278"/>
    </source>
</evidence>
<dbReference type="PANTHER" id="PTHR47529:SF1">
    <property type="entry name" value="PERIPLASMIC CHAPERONE PPID"/>
    <property type="match status" value="1"/>
</dbReference>